<keyword evidence="10" id="KW-1185">Reference proteome</keyword>
<evidence type="ECO:0000256" key="6">
    <source>
        <dbReference type="SAM" id="MobiDB-lite"/>
    </source>
</evidence>
<dbReference type="Proteomes" id="UP000717696">
    <property type="component" value="Unassembled WGS sequence"/>
</dbReference>
<dbReference type="EMBL" id="JAGMUU010000003">
    <property type="protein sequence ID" value="KAH7157301.1"/>
    <property type="molecule type" value="Genomic_DNA"/>
</dbReference>
<dbReference type="Pfam" id="PF07690">
    <property type="entry name" value="MFS_1"/>
    <property type="match status" value="1"/>
</dbReference>
<dbReference type="PANTHER" id="PTHR23502:SF143">
    <property type="entry name" value="MULTIDRUG TRANSPORTER, PUTATIVE (AFU_ORTHOLOGUE AFUA_7G04900)-RELATED"/>
    <property type="match status" value="1"/>
</dbReference>
<feature type="transmembrane region" description="Helical" evidence="7">
    <location>
        <begin position="205"/>
        <end position="226"/>
    </location>
</feature>
<feature type="compositionally biased region" description="Basic and acidic residues" evidence="6">
    <location>
        <begin position="61"/>
        <end position="70"/>
    </location>
</feature>
<comment type="subcellular location">
    <subcellularLocation>
        <location evidence="1">Membrane</location>
        <topology evidence="1">Multi-pass membrane protein</topology>
    </subcellularLocation>
</comment>
<feature type="transmembrane region" description="Helical" evidence="7">
    <location>
        <begin position="482"/>
        <end position="505"/>
    </location>
</feature>
<dbReference type="GO" id="GO:0016020">
    <property type="term" value="C:membrane"/>
    <property type="evidence" value="ECO:0007669"/>
    <property type="project" value="UniProtKB-SubCell"/>
</dbReference>
<dbReference type="GO" id="GO:0022857">
    <property type="term" value="F:transmembrane transporter activity"/>
    <property type="evidence" value="ECO:0007669"/>
    <property type="project" value="InterPro"/>
</dbReference>
<organism evidence="9 10">
    <name type="scientific">Dactylonectria estremocensis</name>
    <dbReference type="NCBI Taxonomy" id="1079267"/>
    <lineage>
        <taxon>Eukaryota</taxon>
        <taxon>Fungi</taxon>
        <taxon>Dikarya</taxon>
        <taxon>Ascomycota</taxon>
        <taxon>Pezizomycotina</taxon>
        <taxon>Sordariomycetes</taxon>
        <taxon>Hypocreomycetidae</taxon>
        <taxon>Hypocreales</taxon>
        <taxon>Nectriaceae</taxon>
        <taxon>Dactylonectria</taxon>
    </lineage>
</organism>
<protein>
    <submittedName>
        <fullName evidence="9">Mitogen-activated protein kinase</fullName>
    </submittedName>
</protein>
<keyword evidence="4 7" id="KW-0472">Membrane</keyword>
<dbReference type="GO" id="GO:0016301">
    <property type="term" value="F:kinase activity"/>
    <property type="evidence" value="ECO:0007669"/>
    <property type="project" value="UniProtKB-KW"/>
</dbReference>
<dbReference type="SUPFAM" id="SSF103473">
    <property type="entry name" value="MFS general substrate transporter"/>
    <property type="match status" value="1"/>
</dbReference>
<keyword evidence="3 7" id="KW-1133">Transmembrane helix</keyword>
<feature type="transmembrane region" description="Helical" evidence="7">
    <location>
        <begin position="309"/>
        <end position="335"/>
    </location>
</feature>
<dbReference type="Gene3D" id="1.20.1250.20">
    <property type="entry name" value="MFS general substrate transporter like domains"/>
    <property type="match status" value="1"/>
</dbReference>
<keyword evidence="9" id="KW-0808">Transferase</keyword>
<evidence type="ECO:0000313" key="10">
    <source>
        <dbReference type="Proteomes" id="UP000717696"/>
    </source>
</evidence>
<evidence type="ECO:0000313" key="9">
    <source>
        <dbReference type="EMBL" id="KAH7157301.1"/>
    </source>
</evidence>
<feature type="transmembrane region" description="Helical" evidence="7">
    <location>
        <begin position="118"/>
        <end position="134"/>
    </location>
</feature>
<accession>A0A9P9FCG8</accession>
<evidence type="ECO:0000256" key="1">
    <source>
        <dbReference type="ARBA" id="ARBA00004141"/>
    </source>
</evidence>
<feature type="transmembrane region" description="Helical" evidence="7">
    <location>
        <begin position="448"/>
        <end position="470"/>
    </location>
</feature>
<feature type="transmembrane region" description="Helical" evidence="7">
    <location>
        <begin position="146"/>
        <end position="165"/>
    </location>
</feature>
<evidence type="ECO:0000256" key="2">
    <source>
        <dbReference type="ARBA" id="ARBA00022692"/>
    </source>
</evidence>
<sequence length="518" mass="56764">MTPSDKDASQLDTSTPSETAPAAMSEDQDAATRTRDLEAAISPAQNPDRESNDPNYVTWEKPQDPENPKNWTTKERMVVTIVMSTFTFISPVSSSMVAPALGKLGQDLGMHKEMEVEMALSIFVLGYALGPLFFGPMSEVFGRSRVLQFSNLFYLVWNLSCGFAQNRAEFFVFRFLAGIGGSAPLAIGAGVISDCWTTEERGKAVGIYSLGPILGPVVGPVTAGFIAERTTWRWVFWSTSIAAGFIQIAGLTWLRETYAPVLLSRKRERLVQETGNEKLHTGDDTVKGLSTILSNALVRPSRMLATQPIVQVIALYMAYLFGVTYLVTVTFPVVWTDVYGESLGISGLNFISLAVGSIFGAFVSIRFVDRIYRRLKDQNGGVGRPEFRVPSMFVGSVLVPIGLFWYGWSVQGRVHWIMPNIGISIFVAGTLVCLQGMQGYIIDSYSRFAASALAAAVVLRSLTGFAFPLFAPYLYKRLDYGWGTSVLAFISIVLGIPAPFIFYQFGPKLRGVSKYAAG</sequence>
<evidence type="ECO:0000259" key="8">
    <source>
        <dbReference type="PROSITE" id="PS50850"/>
    </source>
</evidence>
<comment type="caution">
    <text evidence="9">The sequence shown here is derived from an EMBL/GenBank/DDBJ whole genome shotgun (WGS) entry which is preliminary data.</text>
</comment>
<feature type="domain" description="Major facilitator superfamily (MFS) profile" evidence="8">
    <location>
        <begin position="79"/>
        <end position="510"/>
    </location>
</feature>
<keyword evidence="9" id="KW-0418">Kinase</keyword>
<feature type="transmembrane region" description="Helical" evidence="7">
    <location>
        <begin position="77"/>
        <end position="98"/>
    </location>
</feature>
<keyword evidence="2 7" id="KW-0812">Transmembrane</keyword>
<evidence type="ECO:0000256" key="7">
    <source>
        <dbReference type="SAM" id="Phobius"/>
    </source>
</evidence>
<proteinExistence type="predicted"/>
<evidence type="ECO:0000256" key="3">
    <source>
        <dbReference type="ARBA" id="ARBA00022989"/>
    </source>
</evidence>
<feature type="region of interest" description="Disordered" evidence="6">
    <location>
        <begin position="1"/>
        <end position="70"/>
    </location>
</feature>
<feature type="transmembrane region" description="Helical" evidence="7">
    <location>
        <begin position="389"/>
        <end position="408"/>
    </location>
</feature>
<dbReference type="AlphaFoldDB" id="A0A9P9FCG8"/>
<dbReference type="InterPro" id="IPR036259">
    <property type="entry name" value="MFS_trans_sf"/>
</dbReference>
<feature type="transmembrane region" description="Helical" evidence="7">
    <location>
        <begin position="171"/>
        <end position="193"/>
    </location>
</feature>
<dbReference type="PANTHER" id="PTHR23502">
    <property type="entry name" value="MAJOR FACILITATOR SUPERFAMILY"/>
    <property type="match status" value="1"/>
</dbReference>
<name>A0A9P9FCG8_9HYPO</name>
<dbReference type="FunFam" id="1.20.1250.20:FF:000011">
    <property type="entry name" value="MFS multidrug transporter, putative"/>
    <property type="match status" value="1"/>
</dbReference>
<evidence type="ECO:0000256" key="5">
    <source>
        <dbReference type="ARBA" id="ARBA00023180"/>
    </source>
</evidence>
<evidence type="ECO:0000256" key="4">
    <source>
        <dbReference type="ARBA" id="ARBA00023136"/>
    </source>
</evidence>
<dbReference type="PROSITE" id="PS50850">
    <property type="entry name" value="MFS"/>
    <property type="match status" value="1"/>
</dbReference>
<keyword evidence="5" id="KW-0325">Glycoprotein</keyword>
<gene>
    <name evidence="9" type="ORF">B0J13DRAFT_494366</name>
</gene>
<dbReference type="CDD" id="cd17323">
    <property type="entry name" value="MFS_Tpo1_MDR_like"/>
    <property type="match status" value="1"/>
</dbReference>
<feature type="transmembrane region" description="Helical" evidence="7">
    <location>
        <begin position="232"/>
        <end position="254"/>
    </location>
</feature>
<feature type="transmembrane region" description="Helical" evidence="7">
    <location>
        <begin position="414"/>
        <end position="436"/>
    </location>
</feature>
<reference evidence="9" key="1">
    <citation type="journal article" date="2021" name="Nat. Commun.">
        <title>Genetic determinants of endophytism in the Arabidopsis root mycobiome.</title>
        <authorList>
            <person name="Mesny F."/>
            <person name="Miyauchi S."/>
            <person name="Thiergart T."/>
            <person name="Pickel B."/>
            <person name="Atanasova L."/>
            <person name="Karlsson M."/>
            <person name="Huettel B."/>
            <person name="Barry K.W."/>
            <person name="Haridas S."/>
            <person name="Chen C."/>
            <person name="Bauer D."/>
            <person name="Andreopoulos W."/>
            <person name="Pangilinan J."/>
            <person name="LaButti K."/>
            <person name="Riley R."/>
            <person name="Lipzen A."/>
            <person name="Clum A."/>
            <person name="Drula E."/>
            <person name="Henrissat B."/>
            <person name="Kohler A."/>
            <person name="Grigoriev I.V."/>
            <person name="Martin F.M."/>
            <person name="Hacquard S."/>
        </authorList>
    </citation>
    <scope>NUCLEOTIDE SEQUENCE</scope>
    <source>
        <strain evidence="9">MPI-CAGE-AT-0021</strain>
    </source>
</reference>
<dbReference type="OrthoDB" id="6770063at2759"/>
<dbReference type="InterPro" id="IPR011701">
    <property type="entry name" value="MFS"/>
</dbReference>
<dbReference type="InterPro" id="IPR020846">
    <property type="entry name" value="MFS_dom"/>
</dbReference>
<feature type="transmembrane region" description="Helical" evidence="7">
    <location>
        <begin position="347"/>
        <end position="368"/>
    </location>
</feature>